<keyword evidence="2" id="KW-1185">Reference proteome</keyword>
<dbReference type="RefSeq" id="XP_012179705.1">
    <property type="nucleotide sequence ID" value="XM_012324315.1"/>
</dbReference>
<sequence length="117" mass="13336">MGPSDWEQLCPHWIDVLVEKSTCIRKRHPAFVKIWESLSTVIFNTDDVWPSIVSALESERQADMPGSWGDRREIDVGSVIMETQTTRSTVKLRSEAISARDALSALRSIKEEWGTLY</sequence>
<dbReference type="GeneID" id="24095333"/>
<name>J4HUZ2_9APHY</name>
<protein>
    <submittedName>
        <fullName evidence="1">Uncharacterized protein</fullName>
    </submittedName>
</protein>
<dbReference type="EMBL" id="HE796981">
    <property type="protein sequence ID" value="CCM00422.1"/>
    <property type="molecule type" value="Genomic_DNA"/>
</dbReference>
<dbReference type="InParanoid" id="J4HUZ2"/>
<evidence type="ECO:0000313" key="1">
    <source>
        <dbReference type="EMBL" id="CCM00422.1"/>
    </source>
</evidence>
<reference evidence="1 2" key="1">
    <citation type="journal article" date="2012" name="Appl. Environ. Microbiol.">
        <title>Short-read sequencing for genomic analysis of the brown rot fungus Fibroporia radiculosa.</title>
        <authorList>
            <person name="Tang J.D."/>
            <person name="Perkins A.D."/>
            <person name="Sonstegard T.S."/>
            <person name="Schroeder S.G."/>
            <person name="Burgess S.C."/>
            <person name="Diehl S.V."/>
        </authorList>
    </citation>
    <scope>NUCLEOTIDE SEQUENCE [LARGE SCALE GENOMIC DNA]</scope>
    <source>
        <strain evidence="1 2">TFFH 294</strain>
    </source>
</reference>
<dbReference type="Proteomes" id="UP000006352">
    <property type="component" value="Unassembled WGS sequence"/>
</dbReference>
<evidence type="ECO:0000313" key="2">
    <source>
        <dbReference type="Proteomes" id="UP000006352"/>
    </source>
</evidence>
<gene>
    <name evidence="1" type="ORF">FIBRA_02452</name>
</gene>
<proteinExistence type="predicted"/>
<dbReference type="HOGENOM" id="CLU_2084874_0_0_1"/>
<dbReference type="AlphaFoldDB" id="J4HUZ2"/>
<organism evidence="1 2">
    <name type="scientific">Fibroporia radiculosa</name>
    <dbReference type="NCBI Taxonomy" id="599839"/>
    <lineage>
        <taxon>Eukaryota</taxon>
        <taxon>Fungi</taxon>
        <taxon>Dikarya</taxon>
        <taxon>Basidiomycota</taxon>
        <taxon>Agaricomycotina</taxon>
        <taxon>Agaricomycetes</taxon>
        <taxon>Polyporales</taxon>
        <taxon>Fibroporiaceae</taxon>
        <taxon>Fibroporia</taxon>
    </lineage>
</organism>
<accession>J4HUZ2</accession>